<keyword evidence="3" id="KW-1185">Reference proteome</keyword>
<dbReference type="KEGG" id="saci:Sinac_3251"/>
<dbReference type="Proteomes" id="UP000010798">
    <property type="component" value="Chromosome"/>
</dbReference>
<dbReference type="RefSeq" id="WP_015246668.1">
    <property type="nucleotide sequence ID" value="NC_019892.1"/>
</dbReference>
<reference evidence="2 3" key="1">
    <citation type="submission" date="2012-02" db="EMBL/GenBank/DDBJ databases">
        <title>Complete sequence of chromosome of Singulisphaera acidiphila DSM 18658.</title>
        <authorList>
            <consortium name="US DOE Joint Genome Institute (JGI-PGF)"/>
            <person name="Lucas S."/>
            <person name="Copeland A."/>
            <person name="Lapidus A."/>
            <person name="Glavina del Rio T."/>
            <person name="Dalin E."/>
            <person name="Tice H."/>
            <person name="Bruce D."/>
            <person name="Goodwin L."/>
            <person name="Pitluck S."/>
            <person name="Peters L."/>
            <person name="Ovchinnikova G."/>
            <person name="Chertkov O."/>
            <person name="Kyrpides N."/>
            <person name="Mavromatis K."/>
            <person name="Ivanova N."/>
            <person name="Brettin T."/>
            <person name="Detter J.C."/>
            <person name="Han C."/>
            <person name="Larimer F."/>
            <person name="Land M."/>
            <person name="Hauser L."/>
            <person name="Markowitz V."/>
            <person name="Cheng J.-F."/>
            <person name="Hugenholtz P."/>
            <person name="Woyke T."/>
            <person name="Wu D."/>
            <person name="Tindall B."/>
            <person name="Pomrenke H."/>
            <person name="Brambilla E."/>
            <person name="Klenk H.-P."/>
            <person name="Eisen J.A."/>
        </authorList>
    </citation>
    <scope>NUCLEOTIDE SEQUENCE [LARGE SCALE GENOMIC DNA]</scope>
    <source>
        <strain evidence="3">ATCC BAA-1392 / DSM 18658 / VKM B-2454 / MOB10</strain>
    </source>
</reference>
<proteinExistence type="predicted"/>
<evidence type="ECO:0000313" key="2">
    <source>
        <dbReference type="EMBL" id="AGA27522.1"/>
    </source>
</evidence>
<evidence type="ECO:0000256" key="1">
    <source>
        <dbReference type="SAM" id="Phobius"/>
    </source>
</evidence>
<name>L0DE46_SINAD</name>
<dbReference type="HOGENOM" id="CLU_1625942_0_0_0"/>
<sequence length="163" mass="18019">MDTPGPDPQWEINDLERPLARLRPVSGALSRDRMLYEAGRASLAQNTTRDRFLIATSASLLVALVGLGGLLVHERAQRHILEVTLAARGHEQTSPREEPVQPELLPPIEIVPNSYLALSRQIQPGGMDELRPMAEGRRADDPAELPEPIVPVRVRDARGTLNF</sequence>
<dbReference type="OrthoDB" id="9988849at2"/>
<dbReference type="STRING" id="886293.Sinac_3251"/>
<keyword evidence="1" id="KW-0812">Transmembrane</keyword>
<evidence type="ECO:0000313" key="3">
    <source>
        <dbReference type="Proteomes" id="UP000010798"/>
    </source>
</evidence>
<keyword evidence="1" id="KW-0472">Membrane</keyword>
<dbReference type="AlphaFoldDB" id="L0DE46"/>
<feature type="transmembrane region" description="Helical" evidence="1">
    <location>
        <begin position="52"/>
        <end position="72"/>
    </location>
</feature>
<dbReference type="EMBL" id="CP003364">
    <property type="protein sequence ID" value="AGA27522.1"/>
    <property type="molecule type" value="Genomic_DNA"/>
</dbReference>
<gene>
    <name evidence="2" type="ordered locus">Sinac_3251</name>
</gene>
<keyword evidence="1" id="KW-1133">Transmembrane helix</keyword>
<accession>L0DE46</accession>
<organism evidence="2 3">
    <name type="scientific">Singulisphaera acidiphila (strain ATCC BAA-1392 / DSM 18658 / VKM B-2454 / MOB10)</name>
    <dbReference type="NCBI Taxonomy" id="886293"/>
    <lineage>
        <taxon>Bacteria</taxon>
        <taxon>Pseudomonadati</taxon>
        <taxon>Planctomycetota</taxon>
        <taxon>Planctomycetia</taxon>
        <taxon>Isosphaerales</taxon>
        <taxon>Isosphaeraceae</taxon>
        <taxon>Singulisphaera</taxon>
    </lineage>
</organism>
<protein>
    <submittedName>
        <fullName evidence="2">Uncharacterized protein</fullName>
    </submittedName>
</protein>